<keyword evidence="3" id="KW-1185">Reference proteome</keyword>
<sequence length="213" mass="23107">MTDNPEQIRRDIERTRTDLSNNVNALADSANPARVAQRQVDKLKGKGRGFKERVFGSPYDPYDEGVMGDAKDRVGDARDSVQHAVDDAAHAVQEAPHELRRRTQGSNPLSAGLIAFGLGALVGGLIPSSRREQELASQAKDKAQPLVEEAKKMGQEAVEHLKPSAQLAADSVKYAAQEGTEHVKGDAQHAVDEVKGQTQQSVDEVRADDRNPL</sequence>
<feature type="region of interest" description="Disordered" evidence="1">
    <location>
        <begin position="178"/>
        <end position="213"/>
    </location>
</feature>
<dbReference type="InterPro" id="IPR022062">
    <property type="entry name" value="DUF3618"/>
</dbReference>
<feature type="compositionally biased region" description="Basic and acidic residues" evidence="1">
    <location>
        <begin position="132"/>
        <end position="162"/>
    </location>
</feature>
<dbReference type="Proteomes" id="UP001501521">
    <property type="component" value="Unassembled WGS sequence"/>
</dbReference>
<organism evidence="2 3">
    <name type="scientific">Tessaracoccus lubricantis</name>
    <dbReference type="NCBI Taxonomy" id="545543"/>
    <lineage>
        <taxon>Bacteria</taxon>
        <taxon>Bacillati</taxon>
        <taxon>Actinomycetota</taxon>
        <taxon>Actinomycetes</taxon>
        <taxon>Propionibacteriales</taxon>
        <taxon>Propionibacteriaceae</taxon>
        <taxon>Tessaracoccus</taxon>
    </lineage>
</organism>
<feature type="compositionally biased region" description="Basic and acidic residues" evidence="1">
    <location>
        <begin position="1"/>
        <end position="17"/>
    </location>
</feature>
<evidence type="ECO:0000256" key="1">
    <source>
        <dbReference type="SAM" id="MobiDB-lite"/>
    </source>
</evidence>
<reference evidence="3" key="1">
    <citation type="journal article" date="2019" name="Int. J. Syst. Evol. Microbiol.">
        <title>The Global Catalogue of Microorganisms (GCM) 10K type strain sequencing project: providing services to taxonomists for standard genome sequencing and annotation.</title>
        <authorList>
            <consortium name="The Broad Institute Genomics Platform"/>
            <consortium name="The Broad Institute Genome Sequencing Center for Infectious Disease"/>
            <person name="Wu L."/>
            <person name="Ma J."/>
        </authorList>
    </citation>
    <scope>NUCLEOTIDE SEQUENCE [LARGE SCALE GENOMIC DNA]</scope>
    <source>
        <strain evidence="3">JCM 19125</strain>
    </source>
</reference>
<feature type="compositionally biased region" description="Basic and acidic residues" evidence="1">
    <location>
        <begin position="179"/>
        <end position="195"/>
    </location>
</feature>
<dbReference type="EMBL" id="BAABLV010000002">
    <property type="protein sequence ID" value="GAA4888336.1"/>
    <property type="molecule type" value="Genomic_DNA"/>
</dbReference>
<feature type="compositionally biased region" description="Basic and acidic residues" evidence="1">
    <location>
        <begin position="203"/>
        <end position="213"/>
    </location>
</feature>
<accession>A0ABP9EXX1</accession>
<feature type="region of interest" description="Disordered" evidence="1">
    <location>
        <begin position="1"/>
        <end position="24"/>
    </location>
</feature>
<evidence type="ECO:0000313" key="3">
    <source>
        <dbReference type="Proteomes" id="UP001501521"/>
    </source>
</evidence>
<dbReference type="Pfam" id="PF12277">
    <property type="entry name" value="DUF3618"/>
    <property type="match status" value="1"/>
</dbReference>
<dbReference type="RefSeq" id="WP_345577288.1">
    <property type="nucleotide sequence ID" value="NZ_BAABLV010000002.1"/>
</dbReference>
<name>A0ABP9EXX1_9ACTN</name>
<proteinExistence type="predicted"/>
<comment type="caution">
    <text evidence="2">The sequence shown here is derived from an EMBL/GenBank/DDBJ whole genome shotgun (WGS) entry which is preliminary data.</text>
</comment>
<feature type="region of interest" description="Disordered" evidence="1">
    <location>
        <begin position="132"/>
        <end position="164"/>
    </location>
</feature>
<gene>
    <name evidence="2" type="ORF">GCM10025789_00680</name>
</gene>
<dbReference type="SUPFAM" id="SSF58113">
    <property type="entry name" value="Apolipoprotein A-I"/>
    <property type="match status" value="1"/>
</dbReference>
<evidence type="ECO:0000313" key="2">
    <source>
        <dbReference type="EMBL" id="GAA4888336.1"/>
    </source>
</evidence>
<protein>
    <submittedName>
        <fullName evidence="2">DUF3618 domain-containing protein</fullName>
    </submittedName>
</protein>